<dbReference type="GO" id="GO:0009307">
    <property type="term" value="P:DNA restriction-modification system"/>
    <property type="evidence" value="ECO:0007669"/>
    <property type="project" value="UniProtKB-KW"/>
</dbReference>
<evidence type="ECO:0000256" key="8">
    <source>
        <dbReference type="RuleBase" id="RU000417"/>
    </source>
</evidence>
<dbReference type="RefSeq" id="WP_101603485.1">
    <property type="nucleotide sequence ID" value="NZ_RCXH01000006.1"/>
</dbReference>
<organism evidence="9 10">
    <name type="scientific">Bacteroides caccae</name>
    <dbReference type="NCBI Taxonomy" id="47678"/>
    <lineage>
        <taxon>Bacteria</taxon>
        <taxon>Pseudomonadati</taxon>
        <taxon>Bacteroidota</taxon>
        <taxon>Bacteroidia</taxon>
        <taxon>Bacteroidales</taxon>
        <taxon>Bacteroidaceae</taxon>
        <taxon>Bacteroides</taxon>
    </lineage>
</organism>
<evidence type="ECO:0000256" key="6">
    <source>
        <dbReference type="PROSITE-ProRule" id="PRU01016"/>
    </source>
</evidence>
<dbReference type="PRINTS" id="PR00105">
    <property type="entry name" value="C5METTRFRASE"/>
</dbReference>
<proteinExistence type="inferred from homology"/>
<dbReference type="Pfam" id="PF00145">
    <property type="entry name" value="DNA_methylase"/>
    <property type="match status" value="1"/>
</dbReference>
<dbReference type="NCBIfam" id="TIGR00675">
    <property type="entry name" value="dcm"/>
    <property type="match status" value="1"/>
</dbReference>
<keyword evidence="3 6" id="KW-0949">S-adenosyl-L-methionine</keyword>
<dbReference type="PANTHER" id="PTHR46098">
    <property type="entry name" value="TRNA (CYTOSINE(38)-C(5))-METHYLTRANSFERASE"/>
    <property type="match status" value="1"/>
</dbReference>
<evidence type="ECO:0000256" key="5">
    <source>
        <dbReference type="ARBA" id="ARBA00047422"/>
    </source>
</evidence>
<dbReference type="GO" id="GO:0003886">
    <property type="term" value="F:DNA (cytosine-5-)-methyltransferase activity"/>
    <property type="evidence" value="ECO:0007669"/>
    <property type="project" value="UniProtKB-EC"/>
</dbReference>
<feature type="active site" evidence="6">
    <location>
        <position position="85"/>
    </location>
</feature>
<reference evidence="9 10" key="1">
    <citation type="journal article" date="2019" name="Nat. Med.">
        <title>A library of human gut bacterial isolates paired with longitudinal multiomics data enables mechanistic microbiome research.</title>
        <authorList>
            <person name="Poyet M."/>
            <person name="Groussin M."/>
            <person name="Gibbons S.M."/>
            <person name="Avila-Pacheco J."/>
            <person name="Jiang X."/>
            <person name="Kearney S.M."/>
            <person name="Perrotta A.R."/>
            <person name="Berdy B."/>
            <person name="Zhao S."/>
            <person name="Lieberman T.D."/>
            <person name="Swanson P.K."/>
            <person name="Smith M."/>
            <person name="Roesemann S."/>
            <person name="Alexander J.E."/>
            <person name="Rich S.A."/>
            <person name="Livny J."/>
            <person name="Vlamakis H."/>
            <person name="Clish C."/>
            <person name="Bullock K."/>
            <person name="Deik A."/>
            <person name="Scott J."/>
            <person name="Pierce K.A."/>
            <person name="Xavier R.J."/>
            <person name="Alm E.J."/>
        </authorList>
    </citation>
    <scope>NUCLEOTIDE SEQUENCE [LARGE SCALE GENOMIC DNA]</scope>
    <source>
        <strain evidence="9 10">BIOML-A25</strain>
    </source>
</reference>
<accession>A0A6H9QCL8</accession>
<keyword evidence="1 6" id="KW-0489">Methyltransferase</keyword>
<dbReference type="EC" id="2.1.1.37" evidence="8"/>
<comment type="caution">
    <text evidence="9">The sequence shown here is derived from an EMBL/GenBank/DDBJ whole genome shotgun (WGS) entry which is preliminary data.</text>
</comment>
<dbReference type="InterPro" id="IPR050750">
    <property type="entry name" value="C5-MTase"/>
</dbReference>
<dbReference type="Proteomes" id="UP000427825">
    <property type="component" value="Unassembled WGS sequence"/>
</dbReference>
<evidence type="ECO:0000256" key="4">
    <source>
        <dbReference type="ARBA" id="ARBA00022747"/>
    </source>
</evidence>
<dbReference type="InterPro" id="IPR001525">
    <property type="entry name" value="C5_MeTfrase"/>
</dbReference>
<evidence type="ECO:0000256" key="1">
    <source>
        <dbReference type="ARBA" id="ARBA00022603"/>
    </source>
</evidence>
<dbReference type="PANTHER" id="PTHR46098:SF1">
    <property type="entry name" value="TRNA (CYTOSINE(38)-C(5))-METHYLTRANSFERASE"/>
    <property type="match status" value="1"/>
</dbReference>
<dbReference type="PROSITE" id="PS51679">
    <property type="entry name" value="SAM_MT_C5"/>
    <property type="match status" value="1"/>
</dbReference>
<evidence type="ECO:0000256" key="2">
    <source>
        <dbReference type="ARBA" id="ARBA00022679"/>
    </source>
</evidence>
<evidence type="ECO:0000256" key="7">
    <source>
        <dbReference type="RuleBase" id="RU000416"/>
    </source>
</evidence>
<evidence type="ECO:0000256" key="3">
    <source>
        <dbReference type="ARBA" id="ARBA00022691"/>
    </source>
</evidence>
<dbReference type="Gene3D" id="3.90.120.10">
    <property type="entry name" value="DNA Methylase, subunit A, domain 2"/>
    <property type="match status" value="1"/>
</dbReference>
<name>A0A6H9QCL8_9BACE</name>
<keyword evidence="4" id="KW-0680">Restriction system</keyword>
<dbReference type="InterPro" id="IPR031303">
    <property type="entry name" value="C5_meth_CS"/>
</dbReference>
<comment type="similarity">
    <text evidence="6 7">Belongs to the class I-like SAM-binding methyltransferase superfamily. C5-methyltransferase family.</text>
</comment>
<dbReference type="EMBL" id="VVYJ01000006">
    <property type="protein sequence ID" value="KAA5476584.1"/>
    <property type="molecule type" value="Genomic_DNA"/>
</dbReference>
<dbReference type="GO" id="GO:0032259">
    <property type="term" value="P:methylation"/>
    <property type="evidence" value="ECO:0007669"/>
    <property type="project" value="UniProtKB-KW"/>
</dbReference>
<dbReference type="SUPFAM" id="SSF53335">
    <property type="entry name" value="S-adenosyl-L-methionine-dependent methyltransferases"/>
    <property type="match status" value="1"/>
</dbReference>
<dbReference type="PROSITE" id="PS00095">
    <property type="entry name" value="C5_MTASE_2"/>
    <property type="match status" value="1"/>
</dbReference>
<dbReference type="Gene3D" id="3.40.50.150">
    <property type="entry name" value="Vaccinia Virus protein VP39"/>
    <property type="match status" value="1"/>
</dbReference>
<dbReference type="InterPro" id="IPR029063">
    <property type="entry name" value="SAM-dependent_MTases_sf"/>
</dbReference>
<evidence type="ECO:0000313" key="9">
    <source>
        <dbReference type="EMBL" id="KAA5476584.1"/>
    </source>
</evidence>
<sequence length="355" mass="40728">MKHLELFAGIGGFRRAMDLLTKDNVMEFHCVGYSEIDIKAELTYRANYNIDENEFVLGDIVAFTGNKKNIKSLPKFDLLTGGFPCQTFSMMGSQAGFEEDRGQMFFRIMDILAIKKPKYVLLENVKNLRNHDKGRTFNRIKHELESIGYHVYADIFNTSDFHLPQTRNRVLIFATTAKISNDFDFSSKLIAKEFDKMYKETSLEYFETISDVLMQDVDSKYYLSERIKPTLLSDGSSNFKSKSDINMRIARPLTATMHKMHRACQDNYYSQDYIESHGKINPVDTMTKEELAKLPIRKLTPEEAFMLQGFPAEFARKGSAYGVADGSLYKQAGNAVSVNTIYAVLYYLIKCKIIK</sequence>
<keyword evidence="2 6" id="KW-0808">Transferase</keyword>
<comment type="catalytic activity">
    <reaction evidence="5 8">
        <text>a 2'-deoxycytidine in DNA + S-adenosyl-L-methionine = a 5-methyl-2'-deoxycytidine in DNA + S-adenosyl-L-homocysteine + H(+)</text>
        <dbReference type="Rhea" id="RHEA:13681"/>
        <dbReference type="Rhea" id="RHEA-COMP:11369"/>
        <dbReference type="Rhea" id="RHEA-COMP:11370"/>
        <dbReference type="ChEBI" id="CHEBI:15378"/>
        <dbReference type="ChEBI" id="CHEBI:57856"/>
        <dbReference type="ChEBI" id="CHEBI:59789"/>
        <dbReference type="ChEBI" id="CHEBI:85452"/>
        <dbReference type="ChEBI" id="CHEBI:85454"/>
        <dbReference type="EC" id="2.1.1.37"/>
    </reaction>
</comment>
<dbReference type="PROSITE" id="PS00094">
    <property type="entry name" value="C5_MTASE_1"/>
    <property type="match status" value="1"/>
</dbReference>
<gene>
    <name evidence="9" type="ORF">F2Y39_11575</name>
</gene>
<dbReference type="AlphaFoldDB" id="A0A6H9QCL8"/>
<evidence type="ECO:0000313" key="10">
    <source>
        <dbReference type="Proteomes" id="UP000427825"/>
    </source>
</evidence>
<dbReference type="InterPro" id="IPR018117">
    <property type="entry name" value="C5_DNA_meth_AS"/>
</dbReference>
<protein>
    <recommendedName>
        <fullName evidence="8">Cytosine-specific methyltransferase</fullName>
        <ecNumber evidence="8">2.1.1.37</ecNumber>
    </recommendedName>
</protein>